<proteinExistence type="predicted"/>
<comment type="caution">
    <text evidence="1">The sequence shown here is derived from an EMBL/GenBank/DDBJ whole genome shotgun (WGS) entry which is preliminary data.</text>
</comment>
<evidence type="ECO:0000313" key="1">
    <source>
        <dbReference type="EMBL" id="KAI3760316.1"/>
    </source>
</evidence>
<dbReference type="EMBL" id="CM042034">
    <property type="protein sequence ID" value="KAI3760316.1"/>
    <property type="molecule type" value="Genomic_DNA"/>
</dbReference>
<gene>
    <name evidence="1" type="ORF">L1987_50710</name>
</gene>
<organism evidence="1 2">
    <name type="scientific">Smallanthus sonchifolius</name>
    <dbReference type="NCBI Taxonomy" id="185202"/>
    <lineage>
        <taxon>Eukaryota</taxon>
        <taxon>Viridiplantae</taxon>
        <taxon>Streptophyta</taxon>
        <taxon>Embryophyta</taxon>
        <taxon>Tracheophyta</taxon>
        <taxon>Spermatophyta</taxon>
        <taxon>Magnoliopsida</taxon>
        <taxon>eudicotyledons</taxon>
        <taxon>Gunneridae</taxon>
        <taxon>Pentapetalae</taxon>
        <taxon>asterids</taxon>
        <taxon>campanulids</taxon>
        <taxon>Asterales</taxon>
        <taxon>Asteraceae</taxon>
        <taxon>Asteroideae</taxon>
        <taxon>Heliantheae alliance</taxon>
        <taxon>Millerieae</taxon>
        <taxon>Smallanthus</taxon>
    </lineage>
</organism>
<dbReference type="Proteomes" id="UP001056120">
    <property type="component" value="Linkage Group LG17"/>
</dbReference>
<evidence type="ECO:0000313" key="2">
    <source>
        <dbReference type="Proteomes" id="UP001056120"/>
    </source>
</evidence>
<accession>A0ACB9EPD7</accession>
<keyword evidence="2" id="KW-1185">Reference proteome</keyword>
<name>A0ACB9EPD7_9ASTR</name>
<reference evidence="1 2" key="2">
    <citation type="journal article" date="2022" name="Mol. Ecol. Resour.">
        <title>The genomes of chicory, endive, great burdock and yacon provide insights into Asteraceae paleo-polyploidization history and plant inulin production.</title>
        <authorList>
            <person name="Fan W."/>
            <person name="Wang S."/>
            <person name="Wang H."/>
            <person name="Wang A."/>
            <person name="Jiang F."/>
            <person name="Liu H."/>
            <person name="Zhao H."/>
            <person name="Xu D."/>
            <person name="Zhang Y."/>
        </authorList>
    </citation>
    <scope>NUCLEOTIDE SEQUENCE [LARGE SCALE GENOMIC DNA]</scope>
    <source>
        <strain evidence="2">cv. Yunnan</strain>
        <tissue evidence="1">Leaves</tissue>
    </source>
</reference>
<reference evidence="2" key="1">
    <citation type="journal article" date="2022" name="Mol. Ecol. Resour.">
        <title>The genomes of chicory, endive, great burdock and yacon provide insights into Asteraceae palaeo-polyploidization history and plant inulin production.</title>
        <authorList>
            <person name="Fan W."/>
            <person name="Wang S."/>
            <person name="Wang H."/>
            <person name="Wang A."/>
            <person name="Jiang F."/>
            <person name="Liu H."/>
            <person name="Zhao H."/>
            <person name="Xu D."/>
            <person name="Zhang Y."/>
        </authorList>
    </citation>
    <scope>NUCLEOTIDE SEQUENCE [LARGE SCALE GENOMIC DNA]</scope>
    <source>
        <strain evidence="2">cv. Yunnan</strain>
    </source>
</reference>
<protein>
    <submittedName>
        <fullName evidence="1">Uncharacterized protein</fullName>
    </submittedName>
</protein>
<sequence length="917" mass="104716">MTTSQPKRSQQSDHFDGFLENLSRTQIGESIKHNRSASPSGFDDLIPASSNRSSSESTHKSTANTKATSISKDSTQKASLRYFASQSPVNDFQESHQIVYDIPEVSRNHHRFFYQSTSPPSYIETSSQMGQQADEIWLSVSEIPLFTQPTRAPPPARPPPPIPRRNVKPENGPPRLNSRNIGNDISSLNSPKGSPGLFQPASAAMKEAMDRAEAKFRHAKEIRERENAKASRNKESMQPERDEQREKEEEEREQRRIEKERNRDVERQKARQAVDWVNREACERASVEARLKSERVAVQRAQAEARERAAVEAKEKAEQAAMEAREKAEEDVRCRSEQAAVERVAAEARKRAAERATGSRTNQQKDDDDLESFFSTGTRPSSAPRPKETSDSGSDPPSQNRQGPEGAHKTSSSGMSSNMRKASTTNIVDDLSSVFGAGPTSKQFQEVVGESEERQRARLEREQHTMERARIGGTLDAEIKRWAAGKEGNLRALLSTLQYVLWPERGWQPVSFTDLITGANVKKAYRKATLCIHPDKVQQKGANLQQKYVSEKVFDILKLLWLEDGMYVLEYSSKIVGMSEAELANLFCSSSRILLCNGSVSVSARDLHRIPTFFLQTLIHKITRKLLIRVAAMAAGEEDNKSSTRSSIKSHVSFNNYPRWKDKLRENCYNRVRADRSRLLWKMRLPDSRDHSPGHEELVKSTFQDIVSEELRKIKETPMKSCSETSDDMLWEYDGLHAAYQGECEEILLEMQKIFYEDLKSEQIGTEPDSFIKVWEEEEDEYLACAVFENMQLNDEKVGKEVWCPMCKQGVLQQNRHIIFCSLCELKLDRGDEVTLELLRDRLAEAHGQHFDRGCRLRPKFCIQSKFDITALHKKLRAMKRVDQARERERERELIAKKSLNNRIPFRVFCIDGRRQC</sequence>